<dbReference type="EMBL" id="VSSQ01001132">
    <property type="protein sequence ID" value="MPM05442.1"/>
    <property type="molecule type" value="Genomic_DNA"/>
</dbReference>
<protein>
    <submittedName>
        <fullName evidence="1">Uncharacterized protein</fullName>
    </submittedName>
</protein>
<name>A0A644WNY3_9ZZZZ</name>
<accession>A0A644WNY3</accession>
<sequence>MKTRILLIFLTFVLCLATVTAVKAASSNYHNITTITYNNRITDQGNYRWNGGYSMSTSPVTYMDQLGLTYWQTYCSCNYTIDYASIIAYDSSYSWMMGYNISSRADGMAQLKSNCSGQTLRGHDYVQYYWQDSGYAGDGGTLNTASIMTYP</sequence>
<comment type="caution">
    <text evidence="1">The sequence shown here is derived from an EMBL/GenBank/DDBJ whole genome shotgun (WGS) entry which is preliminary data.</text>
</comment>
<gene>
    <name evidence="1" type="ORF">SDC9_51732</name>
</gene>
<dbReference type="AlphaFoldDB" id="A0A644WNY3"/>
<reference evidence="1" key="1">
    <citation type="submission" date="2019-08" db="EMBL/GenBank/DDBJ databases">
        <authorList>
            <person name="Kucharzyk K."/>
            <person name="Murdoch R.W."/>
            <person name="Higgins S."/>
            <person name="Loffler F."/>
        </authorList>
    </citation>
    <scope>NUCLEOTIDE SEQUENCE</scope>
</reference>
<organism evidence="1">
    <name type="scientific">bioreactor metagenome</name>
    <dbReference type="NCBI Taxonomy" id="1076179"/>
    <lineage>
        <taxon>unclassified sequences</taxon>
        <taxon>metagenomes</taxon>
        <taxon>ecological metagenomes</taxon>
    </lineage>
</organism>
<proteinExistence type="predicted"/>
<evidence type="ECO:0000313" key="1">
    <source>
        <dbReference type="EMBL" id="MPM05442.1"/>
    </source>
</evidence>